<protein>
    <recommendedName>
        <fullName evidence="10">Transmembrane protein 161B</fullName>
    </recommendedName>
</protein>
<keyword evidence="4 7" id="KW-1133">Transmembrane helix</keyword>
<dbReference type="GO" id="GO:0016020">
    <property type="term" value="C:membrane"/>
    <property type="evidence" value="ECO:0007669"/>
    <property type="project" value="UniProtKB-SubCell"/>
</dbReference>
<sequence length="496" mass="56801">MALLGAQLVITLIMISVIQKLGSHFSIARWLLCSTGLVRYLYPTDSELRQLANIPKEKAKPKRNGRTPTNGKSPVDTFHVPRSLDIKLDSIKITSMDVIHLRYYNEYQWLVDFSLYAATVFLTTEIYHSFFPLKDEVNLSMIWCSLVVLFAMKLLLSLTVQYFKGEESVGERSTCIVMGFIYLLIAMMVMIVDENILEVGLDSAYNSFNETASTFLDNQGLSSTGPASKIVIKFFIAVWCGVLGSFFTFPGLRIAKTHWDLLRYFREDKLKQVLLNVTFALPFILVILWIKPITRDYLTVRIFSGRSEPLLSEDTFESLRLVAIISTMCLKIILMPWYLQAYLDMAYYRLENQKKEAGRITNIDLQKQIASVFYYLSVVTLQYIAPIIICIFMTFMFKSLGEYSWTGFFKDSAGLDECPLTAETDELSLEPFSQSEEEKTVSQSAADIQFTLESIKMIFTKTVFRGLFGFSTWWCCFLYFATTAVGLVYQSYFSSI</sequence>
<evidence type="ECO:0008006" key="10">
    <source>
        <dbReference type="Google" id="ProtNLM"/>
    </source>
</evidence>
<proteinExistence type="inferred from homology"/>
<keyword evidence="3 7" id="KW-0812">Transmembrane</keyword>
<dbReference type="PANTHER" id="PTHR13624">
    <property type="entry name" value="RE42071P"/>
    <property type="match status" value="1"/>
</dbReference>
<comment type="subcellular location">
    <subcellularLocation>
        <location evidence="1">Membrane</location>
        <topology evidence="1">Multi-pass membrane protein</topology>
    </subcellularLocation>
</comment>
<dbReference type="Pfam" id="PF10268">
    <property type="entry name" value="Tmemb_161AB"/>
    <property type="match status" value="1"/>
</dbReference>
<feature type="transmembrane region" description="Helical" evidence="7">
    <location>
        <begin position="175"/>
        <end position="192"/>
    </location>
</feature>
<name>A0A9P0GUH7_PHACE</name>
<evidence type="ECO:0000256" key="6">
    <source>
        <dbReference type="ARBA" id="ARBA00023180"/>
    </source>
</evidence>
<feature type="transmembrane region" description="Helical" evidence="7">
    <location>
        <begin position="372"/>
        <end position="397"/>
    </location>
</feature>
<evidence type="ECO:0000256" key="7">
    <source>
        <dbReference type="SAM" id="Phobius"/>
    </source>
</evidence>
<feature type="transmembrane region" description="Helical" evidence="7">
    <location>
        <begin position="109"/>
        <end position="128"/>
    </location>
</feature>
<dbReference type="Proteomes" id="UP001153737">
    <property type="component" value="Chromosome 7"/>
</dbReference>
<evidence type="ECO:0000256" key="1">
    <source>
        <dbReference type="ARBA" id="ARBA00004141"/>
    </source>
</evidence>
<evidence type="ECO:0000313" key="9">
    <source>
        <dbReference type="Proteomes" id="UP001153737"/>
    </source>
</evidence>
<dbReference type="PANTHER" id="PTHR13624:SF6">
    <property type="entry name" value="EMEI"/>
    <property type="match status" value="1"/>
</dbReference>
<feature type="transmembrane region" description="Helical" evidence="7">
    <location>
        <begin position="319"/>
        <end position="339"/>
    </location>
</feature>
<accession>A0A9P0GUH7</accession>
<dbReference type="InterPro" id="IPR019395">
    <property type="entry name" value="Transmembrane_161A/B"/>
</dbReference>
<evidence type="ECO:0000256" key="5">
    <source>
        <dbReference type="ARBA" id="ARBA00023136"/>
    </source>
</evidence>
<comment type="similarity">
    <text evidence="2">Belongs to the TMEM161 family.</text>
</comment>
<dbReference type="EMBL" id="OU896713">
    <property type="protein sequence ID" value="CAH1175597.1"/>
    <property type="molecule type" value="Genomic_DNA"/>
</dbReference>
<keyword evidence="5 7" id="KW-0472">Membrane</keyword>
<evidence type="ECO:0000256" key="4">
    <source>
        <dbReference type="ARBA" id="ARBA00022989"/>
    </source>
</evidence>
<feature type="transmembrane region" description="Helical" evidence="7">
    <location>
        <begin position="230"/>
        <end position="252"/>
    </location>
</feature>
<gene>
    <name evidence="8" type="ORF">PHAECO_LOCUS10747</name>
</gene>
<reference evidence="8" key="1">
    <citation type="submission" date="2022-01" db="EMBL/GenBank/DDBJ databases">
        <authorList>
            <person name="King R."/>
        </authorList>
    </citation>
    <scope>NUCLEOTIDE SEQUENCE</scope>
</reference>
<feature type="transmembrane region" description="Helical" evidence="7">
    <location>
        <begin position="140"/>
        <end position="163"/>
    </location>
</feature>
<feature type="transmembrane region" description="Helical" evidence="7">
    <location>
        <begin position="467"/>
        <end position="489"/>
    </location>
</feature>
<organism evidence="8 9">
    <name type="scientific">Phaedon cochleariae</name>
    <name type="common">Mustard beetle</name>
    <dbReference type="NCBI Taxonomy" id="80249"/>
    <lineage>
        <taxon>Eukaryota</taxon>
        <taxon>Metazoa</taxon>
        <taxon>Ecdysozoa</taxon>
        <taxon>Arthropoda</taxon>
        <taxon>Hexapoda</taxon>
        <taxon>Insecta</taxon>
        <taxon>Pterygota</taxon>
        <taxon>Neoptera</taxon>
        <taxon>Endopterygota</taxon>
        <taxon>Coleoptera</taxon>
        <taxon>Polyphaga</taxon>
        <taxon>Cucujiformia</taxon>
        <taxon>Chrysomeloidea</taxon>
        <taxon>Chrysomelidae</taxon>
        <taxon>Chrysomelinae</taxon>
        <taxon>Chrysomelini</taxon>
        <taxon>Phaedon</taxon>
    </lineage>
</organism>
<keyword evidence="6" id="KW-0325">Glycoprotein</keyword>
<evidence type="ECO:0000256" key="3">
    <source>
        <dbReference type="ARBA" id="ARBA00022692"/>
    </source>
</evidence>
<feature type="transmembrane region" description="Helical" evidence="7">
    <location>
        <begin position="6"/>
        <end position="32"/>
    </location>
</feature>
<dbReference type="OrthoDB" id="2162425at2759"/>
<evidence type="ECO:0000256" key="2">
    <source>
        <dbReference type="ARBA" id="ARBA00009706"/>
    </source>
</evidence>
<reference evidence="8" key="2">
    <citation type="submission" date="2022-10" db="EMBL/GenBank/DDBJ databases">
        <authorList>
            <consortium name="ENA_rothamsted_submissions"/>
            <consortium name="culmorum"/>
            <person name="King R."/>
        </authorList>
    </citation>
    <scope>NUCLEOTIDE SEQUENCE</scope>
</reference>
<dbReference type="AlphaFoldDB" id="A0A9P0GUH7"/>
<evidence type="ECO:0000313" key="8">
    <source>
        <dbReference type="EMBL" id="CAH1175597.1"/>
    </source>
</evidence>
<keyword evidence="9" id="KW-1185">Reference proteome</keyword>
<feature type="transmembrane region" description="Helical" evidence="7">
    <location>
        <begin position="273"/>
        <end position="290"/>
    </location>
</feature>